<keyword evidence="11" id="KW-1185">Reference proteome</keyword>
<reference evidence="11" key="1">
    <citation type="journal article" date="2019" name="Int. J. Syst. Evol. Microbiol.">
        <title>The Global Catalogue of Microorganisms (GCM) 10K type strain sequencing project: providing services to taxonomists for standard genome sequencing and annotation.</title>
        <authorList>
            <consortium name="The Broad Institute Genomics Platform"/>
            <consortium name="The Broad Institute Genome Sequencing Center for Infectious Disease"/>
            <person name="Wu L."/>
            <person name="Ma J."/>
        </authorList>
    </citation>
    <scope>NUCLEOTIDE SEQUENCE [LARGE SCALE GENOMIC DNA]</scope>
    <source>
        <strain evidence="11">KCTC 42899</strain>
    </source>
</reference>
<dbReference type="SUPFAM" id="SSF50692">
    <property type="entry name" value="ADC-like"/>
    <property type="match status" value="1"/>
</dbReference>
<keyword evidence="3" id="KW-0500">Molybdenum</keyword>
<evidence type="ECO:0000256" key="1">
    <source>
        <dbReference type="ARBA" id="ARBA00001942"/>
    </source>
</evidence>
<protein>
    <submittedName>
        <fullName evidence="10">Molybdopterin-dependent oxidoreductase</fullName>
    </submittedName>
</protein>
<evidence type="ECO:0000256" key="4">
    <source>
        <dbReference type="ARBA" id="ARBA00022723"/>
    </source>
</evidence>
<dbReference type="Pfam" id="PF00384">
    <property type="entry name" value="Molybdopterin"/>
    <property type="match status" value="1"/>
</dbReference>
<dbReference type="PROSITE" id="PS00932">
    <property type="entry name" value="MOLYBDOPTERIN_PROK_3"/>
    <property type="match status" value="1"/>
</dbReference>
<dbReference type="Gene3D" id="3.40.228.10">
    <property type="entry name" value="Dimethylsulfoxide Reductase, domain 2"/>
    <property type="match status" value="1"/>
</dbReference>
<keyword evidence="4" id="KW-0479">Metal-binding</keyword>
<evidence type="ECO:0000259" key="9">
    <source>
        <dbReference type="Pfam" id="PF18364"/>
    </source>
</evidence>
<evidence type="ECO:0000259" key="7">
    <source>
        <dbReference type="Pfam" id="PF00384"/>
    </source>
</evidence>
<gene>
    <name evidence="10" type="ORF">ACFOMH_07120</name>
</gene>
<comment type="caution">
    <text evidence="10">The sequence shown here is derived from an EMBL/GenBank/DDBJ whole genome shotgun (WGS) entry which is preliminary data.</text>
</comment>
<dbReference type="Gene3D" id="3.90.55.10">
    <property type="entry name" value="Dimethylsulfoxide Reductase, domain 3"/>
    <property type="match status" value="1"/>
</dbReference>
<keyword evidence="6" id="KW-0560">Oxidoreductase</keyword>
<sequence>MIRRIPHCSHWGAYTILVEDGRILGVEPFAGDPAPSPVIHSVAEWAKPDRRVLRPMVRRGWLAARETGAADRGARDGQDGFAAIPWDEALDLTAAEIARVARDHGNAAIFAGSYGWTSAGRVHHAPTLLKRMLNLAGGFTGHADTYSTAAGPVILRHVLGSDEACNGMSNTLDTVADHTDTLVVFGAISPRTAQSEAGGIGAHHLETYLRRIAERGTRVIHVSPLRDDLPDWLGAEWWPIRPNTDVALMLGLAGEIVAAGRHDRDFLSRCTSGAERFLDYLRGDTDGQVKDAEWAARITGLPAQAIRALAPVLVQTRSQLTVSWALQRAHHGEQPFWAALGLAAIIGQIGLPGGGVGFGYGSLGGVGSPINLGRSPMMPKGTRASNSFIPVARISDMLLNPGAPFTYEGREHRYPDIRLVYWAGGNPFHHHQDLNRLTRAWARPETIIVQDPMWTATARRADIVLPASTSIERNDLAGSKRSDVIVAMAKAIEPLGQSRSDFAIFDALATRLGHGPAFNEGRDEMGWIRHLYDESRDYAARTHGFEMPSFDQFWDRGHAPCPMRAEHTHLAAFRAAPGDHPLPTESGRIVLGSRTLARLGYEDCPDHPAWMDPAEWLGGGDGDELHLISHQPRGRLHSQLETGAASLADRRGGREQLRLNPEDAAARGIQDGQTVRLWNARGACLATARISPDTAPGVAVLPTGAWLTRGQDGADIAGNPNVLTLDIGSSAFGQGCAAHTCLIRVAPHAGDNRDAIRAYQSQLAEILPEGARTP</sequence>
<evidence type="ECO:0000256" key="3">
    <source>
        <dbReference type="ARBA" id="ARBA00022505"/>
    </source>
</evidence>
<dbReference type="InterPro" id="IPR041460">
    <property type="entry name" value="Molybdopterin_N"/>
</dbReference>
<evidence type="ECO:0000259" key="8">
    <source>
        <dbReference type="Pfam" id="PF01568"/>
    </source>
</evidence>
<comment type="cofactor">
    <cofactor evidence="1">
        <name>Mo-bis(molybdopterin guanine dinucleotide)</name>
        <dbReference type="ChEBI" id="CHEBI:60539"/>
    </cofactor>
</comment>
<dbReference type="PROSITE" id="PS00490">
    <property type="entry name" value="MOLYBDOPTERIN_PROK_2"/>
    <property type="match status" value="1"/>
</dbReference>
<evidence type="ECO:0000256" key="5">
    <source>
        <dbReference type="ARBA" id="ARBA00022764"/>
    </source>
</evidence>
<feature type="domain" description="Molybdopterin dinucleotide-binding" evidence="8">
    <location>
        <begin position="625"/>
        <end position="741"/>
    </location>
</feature>
<dbReference type="EMBL" id="JBHRXJ010000004">
    <property type="protein sequence ID" value="MFC3527946.1"/>
    <property type="molecule type" value="Genomic_DNA"/>
</dbReference>
<organism evidence="10 11">
    <name type="scientific">Paracoccus mangrovi</name>
    <dbReference type="NCBI Taxonomy" id="1715645"/>
    <lineage>
        <taxon>Bacteria</taxon>
        <taxon>Pseudomonadati</taxon>
        <taxon>Pseudomonadota</taxon>
        <taxon>Alphaproteobacteria</taxon>
        <taxon>Rhodobacterales</taxon>
        <taxon>Paracoccaceae</taxon>
        <taxon>Paracoccus</taxon>
    </lineage>
</organism>
<dbReference type="PANTHER" id="PTHR43742">
    <property type="entry name" value="TRIMETHYLAMINE-N-OXIDE REDUCTASE"/>
    <property type="match status" value="1"/>
</dbReference>
<dbReference type="InterPro" id="IPR006656">
    <property type="entry name" value="Mopterin_OxRdtase"/>
</dbReference>
<keyword evidence="5" id="KW-0574">Periplasm</keyword>
<dbReference type="InterPro" id="IPR009010">
    <property type="entry name" value="Asp_de-COase-like_dom_sf"/>
</dbReference>
<dbReference type="RefSeq" id="WP_377743539.1">
    <property type="nucleotide sequence ID" value="NZ_JBHRXJ010000004.1"/>
</dbReference>
<evidence type="ECO:0000256" key="2">
    <source>
        <dbReference type="ARBA" id="ARBA00010312"/>
    </source>
</evidence>
<proteinExistence type="inferred from homology"/>
<accession>A0ABV7R3R9</accession>
<dbReference type="PANTHER" id="PTHR43742:SF10">
    <property type="entry name" value="TRIMETHYLAMINE-N-OXIDE REDUCTASE 2"/>
    <property type="match status" value="1"/>
</dbReference>
<evidence type="ECO:0000256" key="6">
    <source>
        <dbReference type="ARBA" id="ARBA00023002"/>
    </source>
</evidence>
<evidence type="ECO:0000313" key="10">
    <source>
        <dbReference type="EMBL" id="MFC3527946.1"/>
    </source>
</evidence>
<dbReference type="SUPFAM" id="SSF53706">
    <property type="entry name" value="Formate dehydrogenase/DMSO reductase, domains 1-3"/>
    <property type="match status" value="1"/>
</dbReference>
<feature type="domain" description="Molybdopterin oxidoreductase N-terminal" evidence="9">
    <location>
        <begin position="7"/>
        <end position="44"/>
    </location>
</feature>
<dbReference type="Gene3D" id="2.40.40.20">
    <property type="match status" value="1"/>
</dbReference>
<comment type="similarity">
    <text evidence="2">Belongs to the prokaryotic molybdopterin-containing oxidoreductase family.</text>
</comment>
<dbReference type="Gene3D" id="3.40.50.740">
    <property type="match status" value="1"/>
</dbReference>
<dbReference type="InterPro" id="IPR006655">
    <property type="entry name" value="Mopterin_OxRdtase_prok_CS"/>
</dbReference>
<evidence type="ECO:0000313" key="11">
    <source>
        <dbReference type="Proteomes" id="UP001595721"/>
    </source>
</evidence>
<dbReference type="InterPro" id="IPR050612">
    <property type="entry name" value="Prok_Mopterin_Oxidored"/>
</dbReference>
<dbReference type="Pfam" id="PF18364">
    <property type="entry name" value="Molybdopterin_N"/>
    <property type="match status" value="1"/>
</dbReference>
<dbReference type="Pfam" id="PF01568">
    <property type="entry name" value="Molydop_binding"/>
    <property type="match status" value="1"/>
</dbReference>
<name>A0ABV7R3R9_9RHOB</name>
<dbReference type="Proteomes" id="UP001595721">
    <property type="component" value="Unassembled WGS sequence"/>
</dbReference>
<dbReference type="InterPro" id="IPR006657">
    <property type="entry name" value="MoPterin_dinucl-bd_dom"/>
</dbReference>
<feature type="domain" description="Molybdopterin oxidoreductase" evidence="7">
    <location>
        <begin position="51"/>
        <end position="510"/>
    </location>
</feature>